<dbReference type="Pfam" id="PF21260">
    <property type="entry name" value="Laman-like_dom"/>
    <property type="match status" value="1"/>
</dbReference>
<dbReference type="Gene3D" id="2.60.40.1360">
    <property type="match status" value="1"/>
</dbReference>
<dbReference type="SMART" id="SM00872">
    <property type="entry name" value="Alpha-mann_mid"/>
    <property type="match status" value="1"/>
</dbReference>
<dbReference type="Gene3D" id="2.60.40.1180">
    <property type="entry name" value="Golgi alpha-mannosidase II"/>
    <property type="match status" value="1"/>
</dbReference>
<sequence length="1060" mass="121117">GSPTPTPVPHALPISVNGSTIVLTNNGTAFLLIINGTFSASLTPIINTTSPVTPSPSITGTTTTPGPPPQPHIKPVVYNRCDNTHCTAPVPSKLNVHLVPHTHDDVGWLKTVDQYYYGSQSETKKAGVQYIIESVIQSLLRAEHRRFIYVETSFFWMWWREQDEDYRHQVRKLVNEGRLEFISGGWVMHDEATTHYQSIIDQMTWGHRRLRDMIGQCVVPRIGWQIDPFGHSRESAHLSAMFGFDGLFFARLDYEDQKLRSAEKRMEFIWEGSDDIGRSADIWTHVMAGALYGPPKGFDWEGNDEPIIDNPESEDYNVDRIVDKFLNYTRSHSTNYSTNQLLIPMGMDFNFQSANSWFTNMDKLIRYTNARQSNGSNINVFYSTPTCYLAAVHQSNNIFTTKSDDFFPYAGDNNTYWTGYFTSRPALKRYERVGNNFLQVCKQLDVLAGMGGAYDKEVTALREWQAVMQHHDAITGTEQQHVANNYALKLAKSIAGCDRVVDRAVAKLAAKSIANRTVQSLPDQLFCQHLNVSACEWTESLNTSLAVTVYNPYGQPVRHIVRLPITNWSLQVLNPTGAPISQTYVFPIPDPVLELKERVSEAVEELVFEASVPALGFATYILKRQDTDNSQTKPVVRKVEGNFSVQTPGFNVLFDGYGRLQALQFRDSGRTVSLHQEFAYYRSFAGNNYGPNRASGAYVFRPERQVADVIDPCDWYYRAQVVESPLLTQVYHKIKEGLSQVIRIDHSSDAIEFDYTCGPIPVADELGKEMVFRWQTNLTTGGVFYTDSNGRQTMRRRRDYRPTYNLTVTQLVSGNYYPVTNWIAIRDEVAGLQLTMLNDRAQGGTGFRDGQIELMVHRRILQDDGMGVDEALNEPGVDGKGLVIRGRFWLQLATVASAAELRREAVNRLMMEPVVTFSRLDKEPTHYHKEHRTNYTALYNPLPRNIHLLTLEQWANRTLLLRLEHFYQWNESREWSTPVRVELRDVFREFVVYDVLETTLSATENILAVRLRFWETNANNRLSPQTHRFEPKRHELNTTDLSVIINPMEIRTFIVRTKPR</sequence>
<dbReference type="GO" id="GO:0005764">
    <property type="term" value="C:lysosome"/>
    <property type="evidence" value="ECO:0007669"/>
    <property type="project" value="TreeGrafter"/>
</dbReference>
<organism evidence="14">
    <name type="scientific">Medioppia subpectinata</name>
    <dbReference type="NCBI Taxonomy" id="1979941"/>
    <lineage>
        <taxon>Eukaryota</taxon>
        <taxon>Metazoa</taxon>
        <taxon>Ecdysozoa</taxon>
        <taxon>Arthropoda</taxon>
        <taxon>Chelicerata</taxon>
        <taxon>Arachnida</taxon>
        <taxon>Acari</taxon>
        <taxon>Acariformes</taxon>
        <taxon>Sarcoptiformes</taxon>
        <taxon>Oribatida</taxon>
        <taxon>Brachypylina</taxon>
        <taxon>Oppioidea</taxon>
        <taxon>Oppiidae</taxon>
        <taxon>Medioppia</taxon>
    </lineage>
</organism>
<dbReference type="InterPro" id="IPR048534">
    <property type="entry name" value="Man2a1-like_dom"/>
</dbReference>
<dbReference type="InterPro" id="IPR011330">
    <property type="entry name" value="Glyco_hydro/deAcase_b/a-brl"/>
</dbReference>
<dbReference type="InterPro" id="IPR011682">
    <property type="entry name" value="Glyco_hydro_38_C"/>
</dbReference>
<dbReference type="Gene3D" id="1.20.1270.50">
    <property type="entry name" value="Glycoside hydrolase family 38, central domain"/>
    <property type="match status" value="2"/>
</dbReference>
<proteinExistence type="inferred from homology"/>
<protein>
    <recommendedName>
        <fullName evidence="3 11">Alpha-mannosidase</fullName>
        <ecNumber evidence="11">3.2.1.-</ecNumber>
    </recommendedName>
</protein>
<comment type="catalytic activity">
    <reaction evidence="1">
        <text>Hydrolysis of terminal, non-reducing alpha-D-mannose residues in alpha-D-mannosides.</text>
        <dbReference type="EC" id="3.2.1.24"/>
    </reaction>
</comment>
<dbReference type="InterPro" id="IPR041147">
    <property type="entry name" value="GH38_C"/>
</dbReference>
<comment type="cofactor">
    <cofactor evidence="11">
        <name>Zn(2+)</name>
        <dbReference type="ChEBI" id="CHEBI:29105"/>
    </cofactor>
    <text evidence="11">Binds 1 zinc ion per subunit.</text>
</comment>
<name>A0A7R9Q3I2_9ACAR</name>
<dbReference type="FunFam" id="1.20.1270.50:FF:000002">
    <property type="entry name" value="Alpha-mannosidase"/>
    <property type="match status" value="1"/>
</dbReference>
<evidence type="ECO:0000256" key="7">
    <source>
        <dbReference type="ARBA" id="ARBA00022833"/>
    </source>
</evidence>
<evidence type="ECO:0000256" key="10">
    <source>
        <dbReference type="ARBA" id="ARBA00023295"/>
    </source>
</evidence>
<evidence type="ECO:0000256" key="5">
    <source>
        <dbReference type="ARBA" id="ARBA00022729"/>
    </source>
</evidence>
<dbReference type="EMBL" id="OC863296">
    <property type="protein sequence ID" value="CAD7630908.1"/>
    <property type="molecule type" value="Genomic_DNA"/>
</dbReference>
<dbReference type="InterPro" id="IPR027291">
    <property type="entry name" value="Glyco_hydro_38_N_sf"/>
</dbReference>
<dbReference type="EC" id="3.2.1.-" evidence="11"/>
<evidence type="ECO:0000256" key="12">
    <source>
        <dbReference type="SAM" id="MobiDB-lite"/>
    </source>
</evidence>
<evidence type="ECO:0000313" key="15">
    <source>
        <dbReference type="Proteomes" id="UP000759131"/>
    </source>
</evidence>
<dbReference type="FunFam" id="3.20.110.10:FF:000001">
    <property type="entry name" value="Alpha-mannosidase"/>
    <property type="match status" value="1"/>
</dbReference>
<dbReference type="Proteomes" id="UP000759131">
    <property type="component" value="Unassembled WGS sequence"/>
</dbReference>
<dbReference type="EMBL" id="CAJPIZ010008721">
    <property type="protein sequence ID" value="CAG2111338.1"/>
    <property type="molecule type" value="Genomic_DNA"/>
</dbReference>
<dbReference type="InterPro" id="IPR011013">
    <property type="entry name" value="Gal_mutarotase_sf_dom"/>
</dbReference>
<evidence type="ECO:0000313" key="14">
    <source>
        <dbReference type="EMBL" id="CAD7630908.1"/>
    </source>
</evidence>
<evidence type="ECO:0000256" key="6">
    <source>
        <dbReference type="ARBA" id="ARBA00022801"/>
    </source>
</evidence>
<keyword evidence="15" id="KW-1185">Reference proteome</keyword>
<dbReference type="Pfam" id="PF07748">
    <property type="entry name" value="Glyco_hydro_38C"/>
    <property type="match status" value="1"/>
</dbReference>
<feature type="domain" description="Glycoside hydrolase family 38 central" evidence="13">
    <location>
        <begin position="415"/>
        <end position="490"/>
    </location>
</feature>
<reference evidence="14" key="1">
    <citation type="submission" date="2020-11" db="EMBL/GenBank/DDBJ databases">
        <authorList>
            <person name="Tran Van P."/>
        </authorList>
    </citation>
    <scope>NUCLEOTIDE SEQUENCE</scope>
</reference>
<evidence type="ECO:0000256" key="4">
    <source>
        <dbReference type="ARBA" id="ARBA00022723"/>
    </source>
</evidence>
<keyword evidence="7 11" id="KW-0862">Zinc</keyword>
<dbReference type="InterPro" id="IPR050843">
    <property type="entry name" value="Glycosyl_Hydrlase_38"/>
</dbReference>
<feature type="non-terminal residue" evidence="14">
    <location>
        <position position="1"/>
    </location>
</feature>
<dbReference type="InterPro" id="IPR028995">
    <property type="entry name" value="Glyco_hydro_57/38_cen_sf"/>
</dbReference>
<dbReference type="InterPro" id="IPR015341">
    <property type="entry name" value="Glyco_hydro_38_cen"/>
</dbReference>
<evidence type="ECO:0000259" key="13">
    <source>
        <dbReference type="SMART" id="SM00872"/>
    </source>
</evidence>
<keyword evidence="4 11" id="KW-0479">Metal-binding</keyword>
<dbReference type="GO" id="GO:0004559">
    <property type="term" value="F:alpha-mannosidase activity"/>
    <property type="evidence" value="ECO:0007669"/>
    <property type="project" value="UniProtKB-EC"/>
</dbReference>
<dbReference type="FunFam" id="2.70.98.30:FF:000003">
    <property type="entry name" value="Alpha-mannosidase"/>
    <property type="match status" value="1"/>
</dbReference>
<dbReference type="GO" id="GO:0030246">
    <property type="term" value="F:carbohydrate binding"/>
    <property type="evidence" value="ECO:0007669"/>
    <property type="project" value="InterPro"/>
</dbReference>
<evidence type="ECO:0000256" key="3">
    <source>
        <dbReference type="ARBA" id="ARBA00012752"/>
    </source>
</evidence>
<dbReference type="InterPro" id="IPR037094">
    <property type="entry name" value="Glyco_hydro_38_cen_sf"/>
</dbReference>
<dbReference type="FunFam" id="1.20.1270.50:FF:000003">
    <property type="entry name" value="Alpha-mannosidase"/>
    <property type="match status" value="1"/>
</dbReference>
<dbReference type="Pfam" id="PF17677">
    <property type="entry name" value="Glyco_hydro38C2"/>
    <property type="match status" value="1"/>
</dbReference>
<dbReference type="PANTHER" id="PTHR11607:SF3">
    <property type="entry name" value="LYSOSOMAL ALPHA-MANNOSIDASE"/>
    <property type="match status" value="1"/>
</dbReference>
<feature type="compositionally biased region" description="Low complexity" evidence="12">
    <location>
        <begin position="51"/>
        <end position="64"/>
    </location>
</feature>
<dbReference type="SUPFAM" id="SSF74650">
    <property type="entry name" value="Galactose mutarotase-like"/>
    <property type="match status" value="1"/>
</dbReference>
<accession>A0A7R9Q3I2</accession>
<evidence type="ECO:0000256" key="11">
    <source>
        <dbReference type="RuleBase" id="RU361199"/>
    </source>
</evidence>
<keyword evidence="9" id="KW-0325">Glycoprotein</keyword>
<keyword evidence="6 11" id="KW-0378">Hydrolase</keyword>
<dbReference type="SUPFAM" id="SSF88713">
    <property type="entry name" value="Glycoside hydrolase/deacetylase"/>
    <property type="match status" value="1"/>
</dbReference>
<dbReference type="GO" id="GO:0006013">
    <property type="term" value="P:mannose metabolic process"/>
    <property type="evidence" value="ECO:0007669"/>
    <property type="project" value="InterPro"/>
</dbReference>
<comment type="similarity">
    <text evidence="2 11">Belongs to the glycosyl hydrolase 38 family.</text>
</comment>
<dbReference type="Gene3D" id="2.70.98.30">
    <property type="entry name" value="Golgi alpha-mannosidase II, domain 4"/>
    <property type="match status" value="1"/>
</dbReference>
<evidence type="ECO:0000256" key="8">
    <source>
        <dbReference type="ARBA" id="ARBA00023157"/>
    </source>
</evidence>
<dbReference type="OrthoDB" id="6503025at2759"/>
<dbReference type="SUPFAM" id="SSF88688">
    <property type="entry name" value="Families 57/38 glycoside transferase middle domain"/>
    <property type="match status" value="1"/>
</dbReference>
<dbReference type="CDD" id="cd10810">
    <property type="entry name" value="GH38N_AMII_LAM_like"/>
    <property type="match status" value="1"/>
</dbReference>
<evidence type="ECO:0000256" key="1">
    <source>
        <dbReference type="ARBA" id="ARBA00000365"/>
    </source>
</evidence>
<dbReference type="InterPro" id="IPR000602">
    <property type="entry name" value="Glyco_hydro_38_N"/>
</dbReference>
<dbReference type="Pfam" id="PF09261">
    <property type="entry name" value="Alpha-mann_mid"/>
    <property type="match status" value="1"/>
</dbReference>
<dbReference type="PANTHER" id="PTHR11607">
    <property type="entry name" value="ALPHA-MANNOSIDASE"/>
    <property type="match status" value="1"/>
</dbReference>
<keyword evidence="10 11" id="KW-0326">Glycosidase</keyword>
<dbReference type="Gene3D" id="3.20.110.10">
    <property type="entry name" value="Glycoside hydrolase 38, N terminal domain"/>
    <property type="match status" value="1"/>
</dbReference>
<gene>
    <name evidence="14" type="ORF">OSB1V03_LOCUS11319</name>
</gene>
<dbReference type="GO" id="GO:0046872">
    <property type="term" value="F:metal ion binding"/>
    <property type="evidence" value="ECO:0007669"/>
    <property type="project" value="UniProtKB-KW"/>
</dbReference>
<dbReference type="Pfam" id="PF01074">
    <property type="entry name" value="Glyco_hydro_38N"/>
    <property type="match status" value="1"/>
</dbReference>
<dbReference type="InterPro" id="IPR013780">
    <property type="entry name" value="Glyco_hydro_b"/>
</dbReference>
<dbReference type="AlphaFoldDB" id="A0A7R9Q3I2"/>
<feature type="region of interest" description="Disordered" evidence="12">
    <location>
        <begin position="51"/>
        <end position="70"/>
    </location>
</feature>
<evidence type="ECO:0000256" key="2">
    <source>
        <dbReference type="ARBA" id="ARBA00009792"/>
    </source>
</evidence>
<keyword evidence="5" id="KW-0732">Signal</keyword>
<feature type="non-terminal residue" evidence="14">
    <location>
        <position position="1060"/>
    </location>
</feature>
<keyword evidence="8" id="KW-1015">Disulfide bond</keyword>
<evidence type="ECO:0000256" key="9">
    <source>
        <dbReference type="ARBA" id="ARBA00023180"/>
    </source>
</evidence>